<name>A0ABN0T7P6_9FIRM</name>
<sequence length="882" mass="95190">MRNFLGVRMTHKKYGALTLSVLLGLSVCSSAFAAEQTGTTFNNGRIDGKPALFASSSDFKKYNVWDSATKTYTFTKDSTLNVRSITGEANPIKVSAPGVTLTLNSKDQYGIQSYCERGFKADHNYKKTKDITITAKKVVINVDQIAKSGSGKETFGIVCGSDNTKYNVPHSTVTVNGDVDITVKNKYYKAPNGSGEQDPTFTNGIATVHHGNIVVNGNAKVHVRVPEQEQDSPNRPPKFLSHYYVNGIFAGLNYDEDKPGSTVTIGGDVDVDVDGTGVHAGARSLITIGGGGTIRTKQDTPLPHFALNAEEGTIHMNVVRDSAGNVTGAGTRTTKVYGNIALISREDGKTTPGNAPTTINLGLTTADSVLHGVVLDDFKEKDTTYKPEKQAVREKTGLNLYLQNGATWHNSKWGTLLTGKWGGRTHDFTGSKLRALIGGETPEKAGTIHQEDDRPISIENYSGYTNLMYKHDAANPSSIIGGDIVIKKAAPNSGITLRTDNAGLNPGSKNPEERGKVEATLGALAQKLYYTAYQNGERNLKGQVGIAEGLTTSAATLRLEDVNYDAATGQGKFTPSAVTYGANETAIMRGTKTGLLAGVLLWSGNNNDLQRRMGELRLGSTERGAWVKYFGGKSSIDQPNIDMDLTRHTVQVGYDRDVRDWTVGAAFDYGRMSANYSGGHADGRMGSLALYGAQQRKDGSYLDLIAHIGRMHGNYTASNAAVTLSGSQKAWGTSLSAEYGKRIPQHGGFYIEPSAELTFGRLQGFDTVARGGGNTLNIHQDAFNSVVGRLNIGIGQETKKSNLFARLGLSHEFAGGFDTQYHEEGYAPKATHVSLKETWLNMELGGSVRLSDSSYVYANYTRTLNSDLNKQWRMDAGVRFSF</sequence>
<proteinExistence type="predicted"/>
<organism evidence="3 4">
    <name type="scientific">Selenomonas dianae</name>
    <dbReference type="NCBI Taxonomy" id="135079"/>
    <lineage>
        <taxon>Bacteria</taxon>
        <taxon>Bacillati</taxon>
        <taxon>Bacillota</taxon>
        <taxon>Negativicutes</taxon>
        <taxon>Selenomonadales</taxon>
        <taxon>Selenomonadaceae</taxon>
        <taxon>Selenomonas</taxon>
    </lineage>
</organism>
<dbReference type="PROSITE" id="PS51208">
    <property type="entry name" value="AUTOTRANSPORTER"/>
    <property type="match status" value="1"/>
</dbReference>
<comment type="caution">
    <text evidence="3">The sequence shown here is derived from an EMBL/GenBank/DDBJ whole genome shotgun (WGS) entry which is preliminary data.</text>
</comment>
<dbReference type="RefSeq" id="WP_304987287.1">
    <property type="nucleotide sequence ID" value="NZ_BAAACR010000012.1"/>
</dbReference>
<dbReference type="SUPFAM" id="SSF103515">
    <property type="entry name" value="Autotransporter"/>
    <property type="match status" value="1"/>
</dbReference>
<dbReference type="SMART" id="SM00869">
    <property type="entry name" value="Autotransporter"/>
    <property type="match status" value="1"/>
</dbReference>
<evidence type="ECO:0000313" key="4">
    <source>
        <dbReference type="Proteomes" id="UP001500399"/>
    </source>
</evidence>
<protein>
    <recommendedName>
        <fullName evidence="2">Autotransporter domain-containing protein</fullName>
    </recommendedName>
</protein>
<dbReference type="PRINTS" id="PR01484">
    <property type="entry name" value="PRTACTNFAMLY"/>
</dbReference>
<dbReference type="InterPro" id="IPR036709">
    <property type="entry name" value="Autotransporte_beta_dom_sf"/>
</dbReference>
<evidence type="ECO:0000256" key="1">
    <source>
        <dbReference type="SAM" id="SignalP"/>
    </source>
</evidence>
<feature type="signal peptide" evidence="1">
    <location>
        <begin position="1"/>
        <end position="33"/>
    </location>
</feature>
<dbReference type="Gene3D" id="2.40.128.130">
    <property type="entry name" value="Autotransporter beta-domain"/>
    <property type="match status" value="1"/>
</dbReference>
<dbReference type="Pfam" id="PF03797">
    <property type="entry name" value="Autotransporter"/>
    <property type="match status" value="1"/>
</dbReference>
<feature type="chain" id="PRO_5046647864" description="Autotransporter domain-containing protein" evidence="1">
    <location>
        <begin position="34"/>
        <end position="882"/>
    </location>
</feature>
<evidence type="ECO:0000313" key="3">
    <source>
        <dbReference type="EMBL" id="GAA0214692.1"/>
    </source>
</evidence>
<evidence type="ECO:0000259" key="2">
    <source>
        <dbReference type="PROSITE" id="PS51208"/>
    </source>
</evidence>
<keyword evidence="1" id="KW-0732">Signal</keyword>
<gene>
    <name evidence="3" type="ORF">GCM10008919_17450</name>
</gene>
<dbReference type="Proteomes" id="UP001500399">
    <property type="component" value="Unassembled WGS sequence"/>
</dbReference>
<dbReference type="NCBIfam" id="TIGR01414">
    <property type="entry name" value="autotrans_barl"/>
    <property type="match status" value="1"/>
</dbReference>
<dbReference type="InterPro" id="IPR003991">
    <property type="entry name" value="Pertactin_virulence_factor"/>
</dbReference>
<accession>A0ABN0T7P6</accession>
<dbReference type="InterPro" id="IPR005546">
    <property type="entry name" value="Autotransporte_beta"/>
</dbReference>
<feature type="domain" description="Autotransporter" evidence="2">
    <location>
        <begin position="618"/>
        <end position="882"/>
    </location>
</feature>
<dbReference type="EMBL" id="BAAACR010000012">
    <property type="protein sequence ID" value="GAA0214692.1"/>
    <property type="molecule type" value="Genomic_DNA"/>
</dbReference>
<reference evidence="3 4" key="1">
    <citation type="journal article" date="2019" name="Int. J. Syst. Evol. Microbiol.">
        <title>The Global Catalogue of Microorganisms (GCM) 10K type strain sequencing project: providing services to taxonomists for standard genome sequencing and annotation.</title>
        <authorList>
            <consortium name="The Broad Institute Genomics Platform"/>
            <consortium name="The Broad Institute Genome Sequencing Center for Infectious Disease"/>
            <person name="Wu L."/>
            <person name="Ma J."/>
        </authorList>
    </citation>
    <scope>NUCLEOTIDE SEQUENCE [LARGE SCALE GENOMIC DNA]</scope>
    <source>
        <strain evidence="3 4">JCM 8542</strain>
    </source>
</reference>
<dbReference type="InterPro" id="IPR006315">
    <property type="entry name" value="OM_autotransptr_brl_dom"/>
</dbReference>
<keyword evidence="4" id="KW-1185">Reference proteome</keyword>